<proteinExistence type="predicted"/>
<dbReference type="PRINTS" id="PR00038">
    <property type="entry name" value="HTHLUXR"/>
</dbReference>
<gene>
    <name evidence="2" type="ORF">FDT80_04080</name>
</gene>
<dbReference type="InterPro" id="IPR036388">
    <property type="entry name" value="WH-like_DNA-bd_sf"/>
</dbReference>
<dbReference type="Proteomes" id="UP000309550">
    <property type="component" value="Unassembled WGS sequence"/>
</dbReference>
<dbReference type="GO" id="GO:0003677">
    <property type="term" value="F:DNA binding"/>
    <property type="evidence" value="ECO:0007669"/>
    <property type="project" value="InterPro"/>
</dbReference>
<dbReference type="EMBL" id="VANS01000001">
    <property type="protein sequence ID" value="TMM54767.1"/>
    <property type="molecule type" value="Genomic_DNA"/>
</dbReference>
<keyword evidence="3" id="KW-1185">Reference proteome</keyword>
<dbReference type="SUPFAM" id="SSF46894">
    <property type="entry name" value="C-terminal effector domain of the bipartite response regulators"/>
    <property type="match status" value="1"/>
</dbReference>
<organism evidence="2 3">
    <name type="scientific">Sulfitobacter sabulilitoris</name>
    <dbReference type="NCBI Taxonomy" id="2562655"/>
    <lineage>
        <taxon>Bacteria</taxon>
        <taxon>Pseudomonadati</taxon>
        <taxon>Pseudomonadota</taxon>
        <taxon>Alphaproteobacteria</taxon>
        <taxon>Rhodobacterales</taxon>
        <taxon>Roseobacteraceae</taxon>
        <taxon>Sulfitobacter</taxon>
    </lineage>
</organism>
<comment type="caution">
    <text evidence="2">The sequence shown here is derived from an EMBL/GenBank/DDBJ whole genome shotgun (WGS) entry which is preliminary data.</text>
</comment>
<accession>A0A5S3PK90</accession>
<reference evidence="2 3" key="1">
    <citation type="submission" date="2019-05" db="EMBL/GenBank/DDBJ databases">
        <title>Sulfitobacter sabulilitoris sp. nov., isolated from a marine sand.</title>
        <authorList>
            <person name="Yoon J.-H."/>
        </authorList>
    </citation>
    <scope>NUCLEOTIDE SEQUENCE [LARGE SCALE GENOMIC DNA]</scope>
    <source>
        <strain evidence="2 3">HSMS-29</strain>
    </source>
</reference>
<sequence length="277" mass="30339">MKLSEKSVSGRCVTDVDMIAAIARWCECLQGLNDLSSALKLISEGLGAEAAALSRVLREDTGSSKSILFDRPGLRSAQSPLERSYGGALLGEFLTSAKIGSIWFKTQVDAEIDVALAEFHRRRNLREMVVIPLEAQDRTVDVLELHFEHDMTPSQVDIVTMLAATLTGTWKNRSLGLMAGAVVLHRARAAHATLDAPILSHQNPAGLSRAEYRVCVLMSRGLSVKSVRRELSISPSTLRTHLRHIYLKTSLSGQTELAHHLLTKRPVVSIDAQLRSA</sequence>
<evidence type="ECO:0000313" key="3">
    <source>
        <dbReference type="Proteomes" id="UP000309550"/>
    </source>
</evidence>
<dbReference type="OrthoDB" id="5497412at2"/>
<evidence type="ECO:0000313" key="2">
    <source>
        <dbReference type="EMBL" id="TMM54767.1"/>
    </source>
</evidence>
<dbReference type="GO" id="GO:0006355">
    <property type="term" value="P:regulation of DNA-templated transcription"/>
    <property type="evidence" value="ECO:0007669"/>
    <property type="project" value="InterPro"/>
</dbReference>
<dbReference type="AlphaFoldDB" id="A0A5S3PK90"/>
<dbReference type="InterPro" id="IPR016032">
    <property type="entry name" value="Sig_transdc_resp-reg_C-effctor"/>
</dbReference>
<dbReference type="Pfam" id="PF00196">
    <property type="entry name" value="GerE"/>
    <property type="match status" value="1"/>
</dbReference>
<evidence type="ECO:0000259" key="1">
    <source>
        <dbReference type="PROSITE" id="PS50043"/>
    </source>
</evidence>
<protein>
    <submittedName>
        <fullName evidence="2">Helix-turn-helix transcriptional regulator</fullName>
    </submittedName>
</protein>
<name>A0A5S3PK90_9RHOB</name>
<dbReference type="Gene3D" id="1.10.10.10">
    <property type="entry name" value="Winged helix-like DNA-binding domain superfamily/Winged helix DNA-binding domain"/>
    <property type="match status" value="1"/>
</dbReference>
<feature type="domain" description="HTH luxR-type" evidence="1">
    <location>
        <begin position="200"/>
        <end position="265"/>
    </location>
</feature>
<dbReference type="InterPro" id="IPR000792">
    <property type="entry name" value="Tscrpt_reg_LuxR_C"/>
</dbReference>
<dbReference type="SMART" id="SM00421">
    <property type="entry name" value="HTH_LUXR"/>
    <property type="match status" value="1"/>
</dbReference>
<dbReference type="PROSITE" id="PS50043">
    <property type="entry name" value="HTH_LUXR_2"/>
    <property type="match status" value="1"/>
</dbReference>